<dbReference type="PANTHER" id="PTHR43056">
    <property type="entry name" value="PEPTIDASE S9 PROLYL OLIGOPEPTIDASE"/>
    <property type="match status" value="1"/>
</dbReference>
<accession>A0ABW3FCF3</accession>
<dbReference type="Proteomes" id="UP001597101">
    <property type="component" value="Unassembled WGS sequence"/>
</dbReference>
<organism evidence="3 4">
    <name type="scientific">Pseudahrensia aquimaris</name>
    <dbReference type="NCBI Taxonomy" id="744461"/>
    <lineage>
        <taxon>Bacteria</taxon>
        <taxon>Pseudomonadati</taxon>
        <taxon>Pseudomonadota</taxon>
        <taxon>Alphaproteobacteria</taxon>
        <taxon>Hyphomicrobiales</taxon>
        <taxon>Ahrensiaceae</taxon>
        <taxon>Pseudahrensia</taxon>
    </lineage>
</organism>
<dbReference type="InterPro" id="IPR029058">
    <property type="entry name" value="AB_hydrolase_fold"/>
</dbReference>
<dbReference type="Pfam" id="PF02129">
    <property type="entry name" value="Peptidase_S15"/>
    <property type="match status" value="1"/>
</dbReference>
<gene>
    <name evidence="3" type="ORF">ACFQ14_03535</name>
</gene>
<dbReference type="Gene3D" id="1.10.3020.10">
    <property type="entry name" value="alpha-amino acid ester hydrolase ( Helical cap domain)"/>
    <property type="match status" value="1"/>
</dbReference>
<dbReference type="GO" id="GO:0016787">
    <property type="term" value="F:hydrolase activity"/>
    <property type="evidence" value="ECO:0007669"/>
    <property type="project" value="UniProtKB-KW"/>
</dbReference>
<dbReference type="SUPFAM" id="SSF49785">
    <property type="entry name" value="Galactose-binding domain-like"/>
    <property type="match status" value="1"/>
</dbReference>
<dbReference type="InterPro" id="IPR000383">
    <property type="entry name" value="Xaa-Pro-like_dom"/>
</dbReference>
<name>A0ABW3FCF3_9HYPH</name>
<reference evidence="4" key="1">
    <citation type="journal article" date="2019" name="Int. J. Syst. Evol. Microbiol.">
        <title>The Global Catalogue of Microorganisms (GCM) 10K type strain sequencing project: providing services to taxonomists for standard genome sequencing and annotation.</title>
        <authorList>
            <consortium name="The Broad Institute Genomics Platform"/>
            <consortium name="The Broad Institute Genome Sequencing Center for Infectious Disease"/>
            <person name="Wu L."/>
            <person name="Ma J."/>
        </authorList>
    </citation>
    <scope>NUCLEOTIDE SEQUENCE [LARGE SCALE GENOMIC DNA]</scope>
    <source>
        <strain evidence="4">CCUG 60023</strain>
    </source>
</reference>
<feature type="domain" description="Xaa-Pro dipeptidyl-peptidase C-terminal" evidence="2">
    <location>
        <begin position="291"/>
        <end position="544"/>
    </location>
</feature>
<dbReference type="Gene3D" id="2.60.120.260">
    <property type="entry name" value="Galactose-binding domain-like"/>
    <property type="match status" value="1"/>
</dbReference>
<dbReference type="InterPro" id="IPR008979">
    <property type="entry name" value="Galactose-bd-like_sf"/>
</dbReference>
<protein>
    <submittedName>
        <fullName evidence="3">CocE/NonD family hydrolase</fullName>
    </submittedName>
</protein>
<evidence type="ECO:0000313" key="4">
    <source>
        <dbReference type="Proteomes" id="UP001597101"/>
    </source>
</evidence>
<dbReference type="Pfam" id="PF08530">
    <property type="entry name" value="PepX_C"/>
    <property type="match status" value="1"/>
</dbReference>
<keyword evidence="4" id="KW-1185">Reference proteome</keyword>
<dbReference type="Gene3D" id="3.40.50.1820">
    <property type="entry name" value="alpha/beta hydrolase"/>
    <property type="match status" value="1"/>
</dbReference>
<dbReference type="EMBL" id="JBHTJV010000002">
    <property type="protein sequence ID" value="MFD0915473.1"/>
    <property type="molecule type" value="Genomic_DNA"/>
</dbReference>
<evidence type="ECO:0000256" key="1">
    <source>
        <dbReference type="ARBA" id="ARBA00022801"/>
    </source>
</evidence>
<dbReference type="RefSeq" id="WP_377211314.1">
    <property type="nucleotide sequence ID" value="NZ_JBHTJV010000002.1"/>
</dbReference>
<dbReference type="NCBIfam" id="TIGR00976">
    <property type="entry name" value="CocE_NonD"/>
    <property type="match status" value="1"/>
</dbReference>
<dbReference type="SMART" id="SM00939">
    <property type="entry name" value="PepX_C"/>
    <property type="match status" value="1"/>
</dbReference>
<dbReference type="InterPro" id="IPR005674">
    <property type="entry name" value="CocE/Ser_esterase"/>
</dbReference>
<dbReference type="SUPFAM" id="SSF53474">
    <property type="entry name" value="alpha/beta-Hydrolases"/>
    <property type="match status" value="1"/>
</dbReference>
<sequence length="666" mass="75155">MKVVSEFPRKVVEFPDMGIIMPDGCRLSARVWMPEDARDDPVPVILEHLPYRKRDGTVVRDCISHPWMAGHGYAIIRTDMRGSGDSQGFLEDEYTQQEWDDACGVLEWAAAQEWSTGKAGMWGISWGGFNSLQIAALQPPSLKAVISICSTVDRFADDIHTKGGCQLIENFGWASQMLSYSSAPPDPALVGDGWVDAWLERLEHQPWLWSIWARHQRRDDYWKHGSVCEDYSAIKTPVLAVGGWHDGYRNTMAHLAENISAPVKAIAGPWIHKYPHIAAPQPAIGFLQEAKRWWDQWLKDIDTGVEADPAYRAWLMDSLPPQRWWDERPGRWIAEAHWPSSNIQMRRLHLNGDVLAQEGGKVERVVSSPLDCGMASGEYFPFTFSDEFPDEQSEDDARSVCFDGALLEEDMDIVGALIVRLLVSCSAKSGQLAVRLCDLLPDGTSAFITLGVLNLTHRDSHEYPQALVPDEAIEVEITLDQIAYRVPEGHRLRLAISNAYFPFIWPSPEKGSITIHSGSIDLPVRPHSHSDEWVFEPPEGALPWRHEVLREANYRRSVERDPNSGRVAMIIECDNGENRDSDHGLISGSWTRERFSVHPENPDSASAEIEWEATGGREGAMWRTRTFSSMTCDAVQFRTNARIEAWLNGETVFEKDISDTVERDMV</sequence>
<dbReference type="PANTHER" id="PTHR43056:SF10">
    <property type="entry name" value="COCE_NOND FAMILY, PUTATIVE (AFU_ORTHOLOGUE AFUA_7G00600)-RELATED"/>
    <property type="match status" value="1"/>
</dbReference>
<evidence type="ECO:0000313" key="3">
    <source>
        <dbReference type="EMBL" id="MFD0915473.1"/>
    </source>
</evidence>
<proteinExistence type="predicted"/>
<comment type="caution">
    <text evidence="3">The sequence shown here is derived from an EMBL/GenBank/DDBJ whole genome shotgun (WGS) entry which is preliminary data.</text>
</comment>
<keyword evidence="1 3" id="KW-0378">Hydrolase</keyword>
<dbReference type="InterPro" id="IPR013736">
    <property type="entry name" value="Xaa-Pro_dipept_C"/>
</dbReference>
<dbReference type="InterPro" id="IPR050585">
    <property type="entry name" value="Xaa-Pro_dipeptidyl-ppase/CocE"/>
</dbReference>
<evidence type="ECO:0000259" key="2">
    <source>
        <dbReference type="SMART" id="SM00939"/>
    </source>
</evidence>